<gene>
    <name evidence="1" type="ORF">LCGC14_2581790</name>
</gene>
<feature type="non-terminal residue" evidence="1">
    <location>
        <position position="470"/>
    </location>
</feature>
<dbReference type="Gene3D" id="2.60.120.40">
    <property type="match status" value="1"/>
</dbReference>
<evidence type="ECO:0000313" key="1">
    <source>
        <dbReference type="EMBL" id="KKL07858.1"/>
    </source>
</evidence>
<sequence length="470" mass="48729">DALDKFPLRSTTTAGAGRERHIHDLGKHPGGVIAARVFNSGNLTISTATDTALTFDSERFDTNTIHSTSSNTSRLTVKTAGKYSIWGNVSWGINTTGFRQVWIRLNGSTAIGVVRKAQSESDAIIMQVSAPYDLAVDDYVELVVHQNSGGALNVEAASNHSPEFGMSRIGAAGTSGGGAPGTDHGSLTGLGDDDHTSYLLATGSRVGSTGGAQDFGSNGIKADLLVESTGAAGVTISSALAVTEDLTLSKALLTHNGGIEDRLGTKRLTFSNAFAASALIINGAVSGNTVIVEDGNLQLGTSVDLDIQTNKILTTNIQMDEGSFGGTIGIEVRPTSSDASVSIRSIPSGTATTSFWEMYNSSTLDIGKRVQFGLTATDFVITTGDAGTSYPISFVKGVVTLFKMDTDDSFLLKPLMIGAAASPTAMLHLDQTSTTGAKPALFLDQADVSEEFIKFVGTAAAGNVAQSIVD</sequence>
<protein>
    <submittedName>
        <fullName evidence="1">Uncharacterized protein</fullName>
    </submittedName>
</protein>
<reference evidence="1" key="1">
    <citation type="journal article" date="2015" name="Nature">
        <title>Complex archaea that bridge the gap between prokaryotes and eukaryotes.</title>
        <authorList>
            <person name="Spang A."/>
            <person name="Saw J.H."/>
            <person name="Jorgensen S.L."/>
            <person name="Zaremba-Niedzwiedzka K."/>
            <person name="Martijn J."/>
            <person name="Lind A.E."/>
            <person name="van Eijk R."/>
            <person name="Schleper C."/>
            <person name="Guy L."/>
            <person name="Ettema T.J."/>
        </authorList>
    </citation>
    <scope>NUCLEOTIDE SEQUENCE</scope>
</reference>
<dbReference type="EMBL" id="LAZR01043120">
    <property type="protein sequence ID" value="KKL07858.1"/>
    <property type="molecule type" value="Genomic_DNA"/>
</dbReference>
<comment type="caution">
    <text evidence="1">The sequence shown here is derived from an EMBL/GenBank/DDBJ whole genome shotgun (WGS) entry which is preliminary data.</text>
</comment>
<dbReference type="SUPFAM" id="SSF49842">
    <property type="entry name" value="TNF-like"/>
    <property type="match status" value="1"/>
</dbReference>
<accession>A0A0F9D6Z3</accession>
<organism evidence="1">
    <name type="scientific">marine sediment metagenome</name>
    <dbReference type="NCBI Taxonomy" id="412755"/>
    <lineage>
        <taxon>unclassified sequences</taxon>
        <taxon>metagenomes</taxon>
        <taxon>ecological metagenomes</taxon>
    </lineage>
</organism>
<feature type="non-terminal residue" evidence="1">
    <location>
        <position position="1"/>
    </location>
</feature>
<proteinExistence type="predicted"/>
<dbReference type="AlphaFoldDB" id="A0A0F9D6Z3"/>
<name>A0A0F9D6Z3_9ZZZZ</name>
<dbReference type="InterPro" id="IPR008983">
    <property type="entry name" value="Tumour_necrosis_fac-like_dom"/>
</dbReference>